<feature type="transmembrane region" description="Helical" evidence="7">
    <location>
        <begin position="32"/>
        <end position="50"/>
    </location>
</feature>
<feature type="domain" description="RCK N-terminal" evidence="8">
    <location>
        <begin position="407"/>
        <end position="523"/>
    </location>
</feature>
<dbReference type="PANTHER" id="PTHR42751:SF6">
    <property type="entry name" value="CONSERVED INTEGRAL MEMBRANE TRANSPORT PROTEIN-RELATED"/>
    <property type="match status" value="1"/>
</dbReference>
<dbReference type="Gene3D" id="1.20.1530.20">
    <property type="match status" value="1"/>
</dbReference>
<comment type="caution">
    <text evidence="9">The sequence shown here is derived from an EMBL/GenBank/DDBJ whole genome shotgun (WGS) entry which is preliminary data.</text>
</comment>
<feature type="transmembrane region" description="Helical" evidence="7">
    <location>
        <begin position="225"/>
        <end position="256"/>
    </location>
</feature>
<name>A0A7V8V5R2_9BACT</name>
<feature type="transmembrane region" description="Helical" evidence="7">
    <location>
        <begin position="151"/>
        <end position="173"/>
    </location>
</feature>
<proteinExistence type="inferred from homology"/>
<comment type="similarity">
    <text evidence="2">Belongs to the monovalent cation:proton antiporter 2 (CPA2) transporter (TC 2.A.37) family.</text>
</comment>
<dbReference type="AlphaFoldDB" id="A0A7V8V5R2"/>
<comment type="subcellular location">
    <subcellularLocation>
        <location evidence="1">Membrane</location>
        <topology evidence="1">Multi-pass membrane protein</topology>
    </subcellularLocation>
</comment>
<evidence type="ECO:0000256" key="2">
    <source>
        <dbReference type="ARBA" id="ARBA00005551"/>
    </source>
</evidence>
<dbReference type="GO" id="GO:0015297">
    <property type="term" value="F:antiporter activity"/>
    <property type="evidence" value="ECO:0007669"/>
    <property type="project" value="InterPro"/>
</dbReference>
<dbReference type="EMBL" id="JABRWO010000007">
    <property type="protein sequence ID" value="MBA2115482.1"/>
    <property type="molecule type" value="Genomic_DNA"/>
</dbReference>
<evidence type="ECO:0000256" key="3">
    <source>
        <dbReference type="ARBA" id="ARBA00022448"/>
    </source>
</evidence>
<protein>
    <submittedName>
        <fullName evidence="9">Glutathione-regulated potassium-efflux system protein KefC</fullName>
    </submittedName>
</protein>
<dbReference type="InterPro" id="IPR036291">
    <property type="entry name" value="NAD(P)-bd_dom_sf"/>
</dbReference>
<accession>A0A7V8V5R2</accession>
<dbReference type="SUPFAM" id="SSF51735">
    <property type="entry name" value="NAD(P)-binding Rossmann-fold domains"/>
    <property type="match status" value="1"/>
</dbReference>
<dbReference type="GO" id="GO:0016020">
    <property type="term" value="C:membrane"/>
    <property type="evidence" value="ECO:0007669"/>
    <property type="project" value="UniProtKB-SubCell"/>
</dbReference>
<feature type="transmembrane region" description="Helical" evidence="7">
    <location>
        <begin position="120"/>
        <end position="139"/>
    </location>
</feature>
<keyword evidence="4 7" id="KW-0812">Transmembrane</keyword>
<keyword evidence="6 7" id="KW-0472">Membrane</keyword>
<dbReference type="GO" id="GO:0006813">
    <property type="term" value="P:potassium ion transport"/>
    <property type="evidence" value="ECO:0007669"/>
    <property type="project" value="InterPro"/>
</dbReference>
<feature type="transmembrane region" description="Helical" evidence="7">
    <location>
        <begin position="7"/>
        <end position="26"/>
    </location>
</feature>
<evidence type="ECO:0000256" key="7">
    <source>
        <dbReference type="SAM" id="Phobius"/>
    </source>
</evidence>
<gene>
    <name evidence="9" type="primary">kefC_2</name>
    <name evidence="9" type="ORF">HOV93_26640</name>
</gene>
<evidence type="ECO:0000313" key="10">
    <source>
        <dbReference type="Proteomes" id="UP000551616"/>
    </source>
</evidence>
<feature type="transmembrane region" description="Helical" evidence="7">
    <location>
        <begin position="276"/>
        <end position="294"/>
    </location>
</feature>
<dbReference type="Proteomes" id="UP000551616">
    <property type="component" value="Unassembled WGS sequence"/>
</dbReference>
<evidence type="ECO:0000256" key="5">
    <source>
        <dbReference type="ARBA" id="ARBA00022989"/>
    </source>
</evidence>
<keyword evidence="3" id="KW-0813">Transport</keyword>
<dbReference type="Pfam" id="PF02254">
    <property type="entry name" value="TrkA_N"/>
    <property type="match status" value="1"/>
</dbReference>
<keyword evidence="5 7" id="KW-1133">Transmembrane helix</keyword>
<dbReference type="PANTHER" id="PTHR42751">
    <property type="entry name" value="SODIUM/HYDROGEN EXCHANGER FAMILY/TRKA DOMAIN PROTEIN"/>
    <property type="match status" value="1"/>
</dbReference>
<dbReference type="Gene3D" id="3.40.50.720">
    <property type="entry name" value="NAD(P)-binding Rossmann-like Domain"/>
    <property type="match status" value="1"/>
</dbReference>
<dbReference type="InterPro" id="IPR003148">
    <property type="entry name" value="RCK_N"/>
</dbReference>
<evidence type="ECO:0000256" key="1">
    <source>
        <dbReference type="ARBA" id="ARBA00004141"/>
    </source>
</evidence>
<dbReference type="InterPro" id="IPR006153">
    <property type="entry name" value="Cation/H_exchanger_TM"/>
</dbReference>
<feature type="transmembrane region" description="Helical" evidence="7">
    <location>
        <begin position="300"/>
        <end position="321"/>
    </location>
</feature>
<sequence>MPVDPLEILALNLIIILAAGFISGAFCRFYHLSTIVGYLVVGAIIGNGGLQILQAENHDLKHLAEMGALFLLFSIGTEISWEELKHVGPWILIAGFIQLIAVSVPASFLFVLIGIPWQGAALLGAAVALSSTVLVFRALHELNVASSPAGLRSVGILLFQDMAIVPLMLAVPLLAATGKNSSFEFIRLAIVSLLFVTTIPVLAYVTRRFALPLFSLLRSRELLLLFALALLGGGCFVAHMLGLPAAFGAFGAGLILGGNRFTQQVDALTLPFRESFAAVFFISLGGLLDIQSLLRDPMLVLIGFPLIIAVKTLGAGLALRLSGMKWKVALLMGLGVSQVGELSFLLLSEGMEAELINGSHYNQMLVLAIGTMILTPSLIKWGVRKLGDEPELHTKKEEKPIEARERIREAVIIGVGPVARQVASRIETSGAEVRFIDLNSVNTYPLVQAGFRAVTGDATKRKTLEEAEIAHANLALVAVPDDEASVQIVKSIRAMNRHCTILARCRYQRNRERLHLVGADYVTDEESQTALMLIGMIEKLAESESF</sequence>
<reference evidence="9 10" key="1">
    <citation type="submission" date="2020-05" db="EMBL/GenBank/DDBJ databases">
        <title>Bremerella alba sp. nov., a novel planctomycete isolated from the surface of the macroalga Fucus spiralis.</title>
        <authorList>
            <person name="Godinho O."/>
            <person name="Botelho R."/>
            <person name="Albuquerque L."/>
            <person name="Wiegand S."/>
            <person name="Da Costa M.S."/>
            <person name="Lobo-Da-Cunha A."/>
            <person name="Jogler C."/>
            <person name="Lage O.M."/>
        </authorList>
    </citation>
    <scope>NUCLEOTIDE SEQUENCE [LARGE SCALE GENOMIC DNA]</scope>
    <source>
        <strain evidence="9 10">FF15</strain>
    </source>
</reference>
<organism evidence="9 10">
    <name type="scientific">Bremerella alba</name>
    <dbReference type="NCBI Taxonomy" id="980252"/>
    <lineage>
        <taxon>Bacteria</taxon>
        <taxon>Pseudomonadati</taxon>
        <taxon>Planctomycetota</taxon>
        <taxon>Planctomycetia</taxon>
        <taxon>Pirellulales</taxon>
        <taxon>Pirellulaceae</taxon>
        <taxon>Bremerella</taxon>
    </lineage>
</organism>
<dbReference type="GO" id="GO:1902600">
    <property type="term" value="P:proton transmembrane transport"/>
    <property type="evidence" value="ECO:0007669"/>
    <property type="project" value="InterPro"/>
</dbReference>
<evidence type="ECO:0000256" key="6">
    <source>
        <dbReference type="ARBA" id="ARBA00023136"/>
    </source>
</evidence>
<dbReference type="PROSITE" id="PS51201">
    <property type="entry name" value="RCK_N"/>
    <property type="match status" value="1"/>
</dbReference>
<dbReference type="Pfam" id="PF00999">
    <property type="entry name" value="Na_H_Exchanger"/>
    <property type="match status" value="1"/>
</dbReference>
<evidence type="ECO:0000259" key="8">
    <source>
        <dbReference type="PROSITE" id="PS51201"/>
    </source>
</evidence>
<feature type="transmembrane region" description="Helical" evidence="7">
    <location>
        <begin position="87"/>
        <end position="113"/>
    </location>
</feature>
<feature type="transmembrane region" description="Helical" evidence="7">
    <location>
        <begin position="185"/>
        <end position="205"/>
    </location>
</feature>
<keyword evidence="10" id="KW-1185">Reference proteome</keyword>
<evidence type="ECO:0000256" key="4">
    <source>
        <dbReference type="ARBA" id="ARBA00022692"/>
    </source>
</evidence>
<evidence type="ECO:0000313" key="9">
    <source>
        <dbReference type="EMBL" id="MBA2115482.1"/>
    </source>
</evidence>
<dbReference type="InterPro" id="IPR038770">
    <property type="entry name" value="Na+/solute_symporter_sf"/>
</dbReference>